<feature type="region of interest" description="Disordered" evidence="1">
    <location>
        <begin position="1"/>
        <end position="27"/>
    </location>
</feature>
<organism evidence="2">
    <name type="scientific">Rhizophora mucronata</name>
    <name type="common">Asiatic mangrove</name>
    <dbReference type="NCBI Taxonomy" id="61149"/>
    <lineage>
        <taxon>Eukaryota</taxon>
        <taxon>Viridiplantae</taxon>
        <taxon>Streptophyta</taxon>
        <taxon>Embryophyta</taxon>
        <taxon>Tracheophyta</taxon>
        <taxon>Spermatophyta</taxon>
        <taxon>Magnoliopsida</taxon>
        <taxon>eudicotyledons</taxon>
        <taxon>Gunneridae</taxon>
        <taxon>Pentapetalae</taxon>
        <taxon>rosids</taxon>
        <taxon>fabids</taxon>
        <taxon>Malpighiales</taxon>
        <taxon>Rhizophoraceae</taxon>
        <taxon>Rhizophora</taxon>
    </lineage>
</organism>
<reference evidence="2" key="1">
    <citation type="submission" date="2018-02" db="EMBL/GenBank/DDBJ databases">
        <title>Rhizophora mucronata_Transcriptome.</title>
        <authorList>
            <person name="Meera S.P."/>
            <person name="Sreeshan A."/>
            <person name="Augustine A."/>
        </authorList>
    </citation>
    <scope>NUCLEOTIDE SEQUENCE</scope>
    <source>
        <tissue evidence="2">Leaf</tissue>
    </source>
</reference>
<evidence type="ECO:0000256" key="1">
    <source>
        <dbReference type="SAM" id="MobiDB-lite"/>
    </source>
</evidence>
<name>A0A2P2NXP8_RHIMU</name>
<dbReference type="EMBL" id="GGEC01066814">
    <property type="protein sequence ID" value="MBX47298.1"/>
    <property type="molecule type" value="Transcribed_RNA"/>
</dbReference>
<dbReference type="AlphaFoldDB" id="A0A2P2NXP8"/>
<evidence type="ECO:0000313" key="2">
    <source>
        <dbReference type="EMBL" id="MBX47298.1"/>
    </source>
</evidence>
<proteinExistence type="predicted"/>
<accession>A0A2P2NXP8</accession>
<protein>
    <submittedName>
        <fullName evidence="2">Uncharacterized protein</fullName>
    </submittedName>
</protein>
<feature type="compositionally biased region" description="Basic and acidic residues" evidence="1">
    <location>
        <begin position="1"/>
        <end position="13"/>
    </location>
</feature>
<sequence length="62" mass="7097">MSYNERATKKEEDFSQGPHQTQAEHPLVTENPSWRVKCIILKNSLDWSLDTCTLISSNSICD</sequence>